<organism evidence="2 3">
    <name type="scientific">Nocardia mexicana</name>
    <dbReference type="NCBI Taxonomy" id="279262"/>
    <lineage>
        <taxon>Bacteria</taxon>
        <taxon>Bacillati</taxon>
        <taxon>Actinomycetota</taxon>
        <taxon>Actinomycetes</taxon>
        <taxon>Mycobacteriales</taxon>
        <taxon>Nocardiaceae</taxon>
        <taxon>Nocardia</taxon>
    </lineage>
</organism>
<dbReference type="AlphaFoldDB" id="A0A370GKU6"/>
<dbReference type="EMBL" id="QQAZ01000017">
    <property type="protein sequence ID" value="RDI44388.1"/>
    <property type="molecule type" value="Genomic_DNA"/>
</dbReference>
<dbReference type="RefSeq" id="WP_068025271.1">
    <property type="nucleotide sequence ID" value="NZ_QQAZ01000017.1"/>
</dbReference>
<comment type="caution">
    <text evidence="2">The sequence shown here is derived from an EMBL/GenBank/DDBJ whole genome shotgun (WGS) entry which is preliminary data.</text>
</comment>
<dbReference type="OrthoDB" id="7057833at2"/>
<proteinExistence type="predicted"/>
<dbReference type="SUPFAM" id="SSF55729">
    <property type="entry name" value="Acyl-CoA N-acyltransferases (Nat)"/>
    <property type="match status" value="1"/>
</dbReference>
<name>A0A370GKU6_9NOCA</name>
<sequence length="199" mass="21904">MADVEIRDLGRDELGDAVALLGRGMRDNPIVVRVFGSVPASRERALTRFFRSGLPGLFRQGAVAGAFRDGQLVGVCGMGRPRSRPPGPIEKFAAVPVTVLSYPPPTAIRILQWTGAWGRHDLVEPHWHLGPVAVDTVSQGRGIGSAMLEEFCGRMESERAIAYLETDKPENVRFYTKFGFVVVAEAEVLGVPNWFMRRD</sequence>
<dbReference type="PROSITE" id="PS51186">
    <property type="entry name" value="GNAT"/>
    <property type="match status" value="1"/>
</dbReference>
<dbReference type="Proteomes" id="UP000255355">
    <property type="component" value="Unassembled WGS sequence"/>
</dbReference>
<dbReference type="InterPro" id="IPR000182">
    <property type="entry name" value="GNAT_dom"/>
</dbReference>
<dbReference type="InterPro" id="IPR052523">
    <property type="entry name" value="Trichothecene_AcTrans"/>
</dbReference>
<dbReference type="GO" id="GO:0016747">
    <property type="term" value="F:acyltransferase activity, transferring groups other than amino-acyl groups"/>
    <property type="evidence" value="ECO:0007669"/>
    <property type="project" value="InterPro"/>
</dbReference>
<dbReference type="Gene3D" id="3.40.630.30">
    <property type="match status" value="1"/>
</dbReference>
<dbReference type="InterPro" id="IPR016181">
    <property type="entry name" value="Acyl_CoA_acyltransferase"/>
</dbReference>
<evidence type="ECO:0000313" key="2">
    <source>
        <dbReference type="EMBL" id="RDI44388.1"/>
    </source>
</evidence>
<dbReference type="CDD" id="cd04301">
    <property type="entry name" value="NAT_SF"/>
    <property type="match status" value="1"/>
</dbReference>
<dbReference type="PANTHER" id="PTHR42791:SF1">
    <property type="entry name" value="N-ACETYLTRANSFERASE DOMAIN-CONTAINING PROTEIN"/>
    <property type="match status" value="1"/>
</dbReference>
<evidence type="ECO:0000259" key="1">
    <source>
        <dbReference type="PROSITE" id="PS51186"/>
    </source>
</evidence>
<dbReference type="STRING" id="1210089.GCA_001613165_05381"/>
<gene>
    <name evidence="2" type="ORF">DFR68_1175</name>
</gene>
<dbReference type="Pfam" id="PF00583">
    <property type="entry name" value="Acetyltransf_1"/>
    <property type="match status" value="1"/>
</dbReference>
<accession>A0A370GKU6</accession>
<keyword evidence="3" id="KW-1185">Reference proteome</keyword>
<reference evidence="2 3" key="1">
    <citation type="submission" date="2018-07" db="EMBL/GenBank/DDBJ databases">
        <title>Genomic Encyclopedia of Type Strains, Phase IV (KMG-IV): sequencing the most valuable type-strain genomes for metagenomic binning, comparative biology and taxonomic classification.</title>
        <authorList>
            <person name="Goeker M."/>
        </authorList>
    </citation>
    <scope>NUCLEOTIDE SEQUENCE [LARGE SCALE GENOMIC DNA]</scope>
    <source>
        <strain evidence="2 3">DSM 44952</strain>
    </source>
</reference>
<protein>
    <submittedName>
        <fullName evidence="2">Acetyltransferase (GNAT) family protein</fullName>
    </submittedName>
</protein>
<dbReference type="PANTHER" id="PTHR42791">
    <property type="entry name" value="GNAT FAMILY ACETYLTRANSFERASE"/>
    <property type="match status" value="1"/>
</dbReference>
<feature type="domain" description="N-acetyltransferase" evidence="1">
    <location>
        <begin position="4"/>
        <end position="199"/>
    </location>
</feature>
<keyword evidence="2" id="KW-0808">Transferase</keyword>
<evidence type="ECO:0000313" key="3">
    <source>
        <dbReference type="Proteomes" id="UP000255355"/>
    </source>
</evidence>